<dbReference type="InterPro" id="IPR036969">
    <property type="entry name" value="Citrate_synthase_sf"/>
</dbReference>
<dbReference type="PRINTS" id="PR00143">
    <property type="entry name" value="CITRTSNTHASE"/>
</dbReference>
<dbReference type="STRING" id="1121279.SAMN02745887_00361"/>
<dbReference type="RefSeq" id="WP_072426888.1">
    <property type="nucleotide sequence ID" value="NZ_FPKR01000001.1"/>
</dbReference>
<evidence type="ECO:0000256" key="2">
    <source>
        <dbReference type="ARBA" id="ARBA00010566"/>
    </source>
</evidence>
<dbReference type="EC" id="2.3.3.16" evidence="3"/>
<comment type="similarity">
    <text evidence="2">Belongs to the citrate synthase family.</text>
</comment>
<proteinExistence type="inferred from homology"/>
<organism evidence="6 7">
    <name type="scientific">Chitinimonas taiwanensis DSM 18899</name>
    <dbReference type="NCBI Taxonomy" id="1121279"/>
    <lineage>
        <taxon>Bacteria</taxon>
        <taxon>Pseudomonadati</taxon>
        <taxon>Pseudomonadota</taxon>
        <taxon>Betaproteobacteria</taxon>
        <taxon>Neisseriales</taxon>
        <taxon>Chitinibacteraceae</taxon>
        <taxon>Chitinimonas</taxon>
    </lineage>
</organism>
<dbReference type="GO" id="GO:0006099">
    <property type="term" value="P:tricarboxylic acid cycle"/>
    <property type="evidence" value="ECO:0007669"/>
    <property type="project" value="UniProtKB-UniPathway"/>
</dbReference>
<dbReference type="Gene3D" id="1.10.580.10">
    <property type="entry name" value="Citrate Synthase, domain 1"/>
    <property type="match status" value="2"/>
</dbReference>
<keyword evidence="7" id="KW-1185">Reference proteome</keyword>
<dbReference type="InterPro" id="IPR016142">
    <property type="entry name" value="Citrate_synth-like_lrg_a-sub"/>
</dbReference>
<evidence type="ECO:0000313" key="6">
    <source>
        <dbReference type="EMBL" id="SFZ70960.1"/>
    </source>
</evidence>
<dbReference type="SUPFAM" id="SSF48256">
    <property type="entry name" value="Citrate synthase"/>
    <property type="match status" value="1"/>
</dbReference>
<feature type="domain" description="Helix-turn-helix" evidence="5">
    <location>
        <begin position="5"/>
        <end position="56"/>
    </location>
</feature>
<comment type="pathway">
    <text evidence="1">Carbohydrate metabolism; tricarboxylic acid cycle; isocitrate from oxaloacetate: step 1/2.</text>
</comment>
<keyword evidence="4" id="KW-0808">Transferase</keyword>
<dbReference type="Proteomes" id="UP000186513">
    <property type="component" value="Unassembled WGS sequence"/>
</dbReference>
<evidence type="ECO:0000256" key="4">
    <source>
        <dbReference type="ARBA" id="ARBA00022679"/>
    </source>
</evidence>
<dbReference type="OrthoDB" id="9800864at2"/>
<accession>A0A1K2H4T1</accession>
<evidence type="ECO:0000256" key="1">
    <source>
        <dbReference type="ARBA" id="ARBA00004751"/>
    </source>
</evidence>
<dbReference type="CDD" id="cd06102">
    <property type="entry name" value="citrate_synt_like_2"/>
    <property type="match status" value="1"/>
</dbReference>
<dbReference type="InterPro" id="IPR016143">
    <property type="entry name" value="Citrate_synth-like_sm_a-sub"/>
</dbReference>
<dbReference type="PANTHER" id="PTHR11739">
    <property type="entry name" value="CITRATE SYNTHASE"/>
    <property type="match status" value="1"/>
</dbReference>
<evidence type="ECO:0000256" key="3">
    <source>
        <dbReference type="ARBA" id="ARBA00012972"/>
    </source>
</evidence>
<name>A0A1K2H4T1_9NEIS</name>
<dbReference type="InterPro" id="IPR002020">
    <property type="entry name" value="Citrate_synthase"/>
</dbReference>
<dbReference type="Pfam" id="PF00285">
    <property type="entry name" value="Citrate_synt"/>
    <property type="match status" value="1"/>
</dbReference>
<dbReference type="SUPFAM" id="SSF46955">
    <property type="entry name" value="Putative DNA-binding domain"/>
    <property type="match status" value="1"/>
</dbReference>
<dbReference type="UniPathway" id="UPA00223">
    <property type="reaction ID" value="UER00717"/>
</dbReference>
<dbReference type="Gene3D" id="1.10.230.10">
    <property type="entry name" value="Cytochrome P450-Terp, domain 2"/>
    <property type="match status" value="1"/>
</dbReference>
<sequence length="397" mass="43079">MPSLITASEAAQQLGVSKQTLYSYVSRGLIRTSQAAGDTRGRLYRAEDVAKLATRKSRGRKPQNQGLTALEQGWPLLETALSTVLDGELYYRGRPALQMAEQAEVEDVARWLWQFELADPFASSPPAPSALWLHARAELAGRPLAERALALFTLGQQDIPSAAWLQQETTLAASCASLLRYQVAGLLGTLPSALPLKQQFAQAWGLDEDATALLRAILVLVADHQLNNLTFPSRCIAATGATLGHAMLAALCGVSGTLHGGAFAQVEAMWEEWAQQPDLARAVQARLDRGDPLHGFNHPAYPQGEPRARWLLTRQLGDNRTMALAASIAELTGQHPSLDFALVTLRRAMGWPPDAAFILLHAGRSIGVIAQILEQRRTRSVIRPSARYVGPAPQAED</sequence>
<dbReference type="Pfam" id="PF12728">
    <property type="entry name" value="HTH_17"/>
    <property type="match status" value="1"/>
</dbReference>
<evidence type="ECO:0000259" key="5">
    <source>
        <dbReference type="Pfam" id="PF12728"/>
    </source>
</evidence>
<dbReference type="AlphaFoldDB" id="A0A1K2H4T1"/>
<reference evidence="6 7" key="1">
    <citation type="submission" date="2016-11" db="EMBL/GenBank/DDBJ databases">
        <authorList>
            <person name="Jaros S."/>
            <person name="Januszkiewicz K."/>
            <person name="Wedrychowicz H."/>
        </authorList>
    </citation>
    <scope>NUCLEOTIDE SEQUENCE [LARGE SCALE GENOMIC DNA]</scope>
    <source>
        <strain evidence="6 7">DSM 18899</strain>
    </source>
</reference>
<dbReference type="EMBL" id="FPKR01000001">
    <property type="protein sequence ID" value="SFZ70960.1"/>
    <property type="molecule type" value="Genomic_DNA"/>
</dbReference>
<dbReference type="GO" id="GO:0036440">
    <property type="term" value="F:citrate synthase activity"/>
    <property type="evidence" value="ECO:0007669"/>
    <property type="project" value="UniProtKB-EC"/>
</dbReference>
<dbReference type="PANTHER" id="PTHR11739:SF4">
    <property type="entry name" value="CITRATE SYNTHASE, PEROXISOMAL"/>
    <property type="match status" value="1"/>
</dbReference>
<dbReference type="GO" id="GO:0005829">
    <property type="term" value="C:cytosol"/>
    <property type="evidence" value="ECO:0007669"/>
    <property type="project" value="TreeGrafter"/>
</dbReference>
<dbReference type="InterPro" id="IPR009061">
    <property type="entry name" value="DNA-bd_dom_put_sf"/>
</dbReference>
<dbReference type="InterPro" id="IPR041657">
    <property type="entry name" value="HTH_17"/>
</dbReference>
<dbReference type="Gene3D" id="1.10.1660.10">
    <property type="match status" value="1"/>
</dbReference>
<dbReference type="GO" id="GO:0005975">
    <property type="term" value="P:carbohydrate metabolic process"/>
    <property type="evidence" value="ECO:0007669"/>
    <property type="project" value="TreeGrafter"/>
</dbReference>
<protein>
    <recommendedName>
        <fullName evidence="3">citrate synthase (unknown stereospecificity)</fullName>
        <ecNumber evidence="3">2.3.3.16</ecNumber>
    </recommendedName>
</protein>
<evidence type="ECO:0000313" key="7">
    <source>
        <dbReference type="Proteomes" id="UP000186513"/>
    </source>
</evidence>
<gene>
    <name evidence="6" type="ORF">SAMN02745887_00361</name>
</gene>